<name>A0AAV7Z4F2_9EUKA</name>
<dbReference type="AlphaFoldDB" id="A0AAV7Z4F2"/>
<accession>A0AAV7Z4F2</accession>
<evidence type="ECO:0000313" key="1">
    <source>
        <dbReference type="EMBL" id="KAJ3435904.1"/>
    </source>
</evidence>
<proteinExistence type="predicted"/>
<evidence type="ECO:0000313" key="2">
    <source>
        <dbReference type="Proteomes" id="UP001146793"/>
    </source>
</evidence>
<organism evidence="1 2">
    <name type="scientific">Anaeramoeba flamelloides</name>
    <dbReference type="NCBI Taxonomy" id="1746091"/>
    <lineage>
        <taxon>Eukaryota</taxon>
        <taxon>Metamonada</taxon>
        <taxon>Anaeramoebidae</taxon>
        <taxon>Anaeramoeba</taxon>
    </lineage>
</organism>
<comment type="caution">
    <text evidence="1">The sequence shown here is derived from an EMBL/GenBank/DDBJ whole genome shotgun (WGS) entry which is preliminary data.</text>
</comment>
<dbReference type="EMBL" id="JANTQA010000036">
    <property type="protein sequence ID" value="KAJ3435904.1"/>
    <property type="molecule type" value="Genomic_DNA"/>
</dbReference>
<dbReference type="Proteomes" id="UP001146793">
    <property type="component" value="Unassembled WGS sequence"/>
</dbReference>
<gene>
    <name evidence="1" type="ORF">M0812_17946</name>
</gene>
<reference evidence="1" key="1">
    <citation type="submission" date="2022-08" db="EMBL/GenBank/DDBJ databases">
        <title>Novel sulphate-reducing endosymbionts in the free-living metamonad Anaeramoeba.</title>
        <authorList>
            <person name="Jerlstrom-Hultqvist J."/>
            <person name="Cepicka I."/>
            <person name="Gallot-Lavallee L."/>
            <person name="Salas-Leiva D."/>
            <person name="Curtis B.A."/>
            <person name="Zahonova K."/>
            <person name="Pipaliya S."/>
            <person name="Dacks J."/>
            <person name="Roger A.J."/>
        </authorList>
    </citation>
    <scope>NUCLEOTIDE SEQUENCE</scope>
    <source>
        <strain evidence="1">Busselton2</strain>
    </source>
</reference>
<sequence length="147" mass="17329">MSDLSFKQFSNTIEHTKQRIQKKTIIEKTAIQGLCLLGAPISEFQNYFFIDHLPLKTIRKRYYHEMKKKKNKKKGRKKKKKFHKTKKLVVDLDKPIGVNGELQIKNNSKKCPSFAFPSSYPFDLLKQQQLKIHQNKKKIQKVIVSNI</sequence>
<protein>
    <submittedName>
        <fullName evidence="1">Uncharacterized protein</fullName>
    </submittedName>
</protein>